<evidence type="ECO:0000313" key="2">
    <source>
        <dbReference type="Proteomes" id="UP001163321"/>
    </source>
</evidence>
<organism evidence="1 2">
    <name type="scientific">Peronosclerospora sorghi</name>
    <dbReference type="NCBI Taxonomy" id="230839"/>
    <lineage>
        <taxon>Eukaryota</taxon>
        <taxon>Sar</taxon>
        <taxon>Stramenopiles</taxon>
        <taxon>Oomycota</taxon>
        <taxon>Peronosporomycetes</taxon>
        <taxon>Peronosporales</taxon>
        <taxon>Peronosporaceae</taxon>
        <taxon>Peronosclerospora</taxon>
    </lineage>
</organism>
<protein>
    <submittedName>
        <fullName evidence="1">Uncharacterized protein</fullName>
    </submittedName>
</protein>
<comment type="caution">
    <text evidence="1">The sequence shown here is derived from an EMBL/GenBank/DDBJ whole genome shotgun (WGS) entry which is preliminary data.</text>
</comment>
<sequence>MRTKGGFEWRRIHEAPWGRQRLLKVEFQKEPEIHQDAKLKLCSVQVWRESDDLYWPHTMTRDRENTNVEVARPNVQSAEQVISRHLSVFSME</sequence>
<accession>A0ACC0VM66</accession>
<gene>
    <name evidence="1" type="ORF">PsorP6_016194</name>
</gene>
<dbReference type="EMBL" id="CM047587">
    <property type="protein sequence ID" value="KAI9907024.1"/>
    <property type="molecule type" value="Genomic_DNA"/>
</dbReference>
<keyword evidence="2" id="KW-1185">Reference proteome</keyword>
<evidence type="ECO:0000313" key="1">
    <source>
        <dbReference type="EMBL" id="KAI9907024.1"/>
    </source>
</evidence>
<proteinExistence type="predicted"/>
<reference evidence="1 2" key="1">
    <citation type="journal article" date="2022" name="bioRxiv">
        <title>The genome of the oomycete Peronosclerospora sorghi, a cosmopolitan pathogen of maize and sorghum, is inflated with dispersed pseudogenes.</title>
        <authorList>
            <person name="Fletcher K."/>
            <person name="Martin F."/>
            <person name="Isakeit T."/>
            <person name="Cavanaugh K."/>
            <person name="Magill C."/>
            <person name="Michelmore R."/>
        </authorList>
    </citation>
    <scope>NUCLEOTIDE SEQUENCE [LARGE SCALE GENOMIC DNA]</scope>
    <source>
        <strain evidence="1">P6</strain>
    </source>
</reference>
<name>A0ACC0VM66_9STRA</name>
<dbReference type="Proteomes" id="UP001163321">
    <property type="component" value="Chromosome 8"/>
</dbReference>